<evidence type="ECO:0000256" key="9">
    <source>
        <dbReference type="ARBA" id="ARBA00022763"/>
    </source>
</evidence>
<evidence type="ECO:0000256" key="5">
    <source>
        <dbReference type="ARBA" id="ARBA00022695"/>
    </source>
</evidence>
<dbReference type="NCBIfam" id="TIGR02776">
    <property type="entry name" value="NHEJ_ligase_prk"/>
    <property type="match status" value="1"/>
</dbReference>
<dbReference type="GO" id="GO:0005524">
    <property type="term" value="F:ATP binding"/>
    <property type="evidence" value="ECO:0007669"/>
    <property type="project" value="UniProtKB-KW"/>
</dbReference>
<dbReference type="PROSITE" id="PS50160">
    <property type="entry name" value="DNA_LIGASE_A3"/>
    <property type="match status" value="1"/>
</dbReference>
<dbReference type="InterPro" id="IPR012310">
    <property type="entry name" value="DNA_ligase_ATP-dep_cent"/>
</dbReference>
<feature type="region of interest" description="Disordered" evidence="21">
    <location>
        <begin position="1"/>
        <end position="44"/>
    </location>
</feature>
<evidence type="ECO:0000256" key="1">
    <source>
        <dbReference type="ARBA" id="ARBA00001936"/>
    </source>
</evidence>
<dbReference type="GO" id="GO:0003677">
    <property type="term" value="F:DNA binding"/>
    <property type="evidence" value="ECO:0007669"/>
    <property type="project" value="UniProtKB-KW"/>
</dbReference>
<keyword evidence="11" id="KW-0269">Exonuclease</keyword>
<dbReference type="InterPro" id="IPR033651">
    <property type="entry name" value="PaeLigD_Pol-like"/>
</dbReference>
<dbReference type="Proteomes" id="UP000243680">
    <property type="component" value="Chromosome 3"/>
</dbReference>
<dbReference type="CDD" id="cd07906">
    <property type="entry name" value="Adenylation_DNA_ligase_LigD_LigC"/>
    <property type="match status" value="1"/>
</dbReference>
<evidence type="ECO:0000256" key="12">
    <source>
        <dbReference type="ARBA" id="ARBA00022840"/>
    </source>
</evidence>
<evidence type="ECO:0000256" key="17">
    <source>
        <dbReference type="ARBA" id="ARBA00023211"/>
    </source>
</evidence>
<reference evidence="23 24" key="1">
    <citation type="submission" date="2015-12" db="EMBL/GenBank/DDBJ databases">
        <title>Diversity of Burkholderia near neighbor genomes.</title>
        <authorList>
            <person name="Sahl J."/>
            <person name="Wagner D."/>
            <person name="Keim P."/>
        </authorList>
    </citation>
    <scope>NUCLEOTIDE SEQUENCE [LARGE SCALE GENOMIC DNA]</scope>
    <source>
        <strain evidence="23 24">MSMB0783</strain>
    </source>
</reference>
<dbReference type="GeneID" id="45683174"/>
<dbReference type="RefSeq" id="WP_045579568.1">
    <property type="nucleotide sequence ID" value="NZ_CP013421.1"/>
</dbReference>
<keyword evidence="6" id="KW-0540">Nuclease</keyword>
<gene>
    <name evidence="23" type="ORF">WJ35_17670</name>
</gene>
<dbReference type="SUPFAM" id="SSF56091">
    <property type="entry name" value="DNA ligase/mRNA capping enzyme, catalytic domain"/>
    <property type="match status" value="1"/>
</dbReference>
<dbReference type="Gene3D" id="3.30.470.30">
    <property type="entry name" value="DNA ligase/mRNA capping enzyme"/>
    <property type="match status" value="1"/>
</dbReference>
<dbReference type="NCBIfam" id="TIGR02777">
    <property type="entry name" value="LigD_PE_dom"/>
    <property type="match status" value="1"/>
</dbReference>
<feature type="region of interest" description="Disordered" evidence="21">
    <location>
        <begin position="181"/>
        <end position="318"/>
    </location>
</feature>
<comment type="cofactor">
    <cofactor evidence="1">
        <name>Mn(2+)</name>
        <dbReference type="ChEBI" id="CHEBI:29035"/>
    </cofactor>
</comment>
<keyword evidence="8" id="KW-0547">Nucleotide-binding</keyword>
<keyword evidence="17" id="KW-0464">Manganese</keyword>
<dbReference type="InterPro" id="IPR012309">
    <property type="entry name" value="DNA_ligase_ATP-dep_C"/>
</dbReference>
<evidence type="ECO:0000256" key="20">
    <source>
        <dbReference type="ARBA" id="ARBA00034003"/>
    </source>
</evidence>
<dbReference type="GO" id="GO:0006281">
    <property type="term" value="P:DNA repair"/>
    <property type="evidence" value="ECO:0007669"/>
    <property type="project" value="UniProtKB-KW"/>
</dbReference>
<dbReference type="Pfam" id="PF13298">
    <property type="entry name" value="LigD_N"/>
    <property type="match status" value="1"/>
</dbReference>
<name>A0A1B4LI62_9BURK</name>
<feature type="compositionally biased region" description="Basic and acidic residues" evidence="21">
    <location>
        <begin position="290"/>
        <end position="312"/>
    </location>
</feature>
<evidence type="ECO:0000256" key="3">
    <source>
        <dbReference type="ARBA" id="ARBA00022598"/>
    </source>
</evidence>
<keyword evidence="3 23" id="KW-0436">Ligase</keyword>
<dbReference type="InterPro" id="IPR014144">
    <property type="entry name" value="LigD_PE_domain"/>
</dbReference>
<organism evidence="23 24">
    <name type="scientific">Burkholderia ubonensis</name>
    <dbReference type="NCBI Taxonomy" id="101571"/>
    <lineage>
        <taxon>Bacteria</taxon>
        <taxon>Pseudomonadati</taxon>
        <taxon>Pseudomonadota</taxon>
        <taxon>Betaproteobacteria</taxon>
        <taxon>Burkholderiales</taxon>
        <taxon>Burkholderiaceae</taxon>
        <taxon>Burkholderia</taxon>
        <taxon>Burkholderia cepacia complex</taxon>
    </lineage>
</organism>
<evidence type="ECO:0000256" key="21">
    <source>
        <dbReference type="SAM" id="MobiDB-lite"/>
    </source>
</evidence>
<dbReference type="CDD" id="cd04862">
    <property type="entry name" value="PaeLigD_Pol_like"/>
    <property type="match status" value="1"/>
</dbReference>
<keyword evidence="10" id="KW-0378">Hydrolase</keyword>
<evidence type="ECO:0000256" key="2">
    <source>
        <dbReference type="ARBA" id="ARBA00012727"/>
    </source>
</evidence>
<dbReference type="NCBIfam" id="NF004628">
    <property type="entry name" value="PRK05972.1"/>
    <property type="match status" value="1"/>
</dbReference>
<keyword evidence="13" id="KW-0239">DNA-directed DNA polymerase</keyword>
<keyword evidence="14" id="KW-0238">DNA-binding</keyword>
<feature type="region of interest" description="Disordered" evidence="21">
    <location>
        <begin position="649"/>
        <end position="703"/>
    </location>
</feature>
<keyword evidence="9" id="KW-0227">DNA damage</keyword>
<dbReference type="InterPro" id="IPR052171">
    <property type="entry name" value="NHEJ_LigD"/>
</dbReference>
<dbReference type="Pfam" id="PF01068">
    <property type="entry name" value="DNA_ligase_A_M"/>
    <property type="match status" value="1"/>
</dbReference>
<dbReference type="SUPFAM" id="SSF50249">
    <property type="entry name" value="Nucleic acid-binding proteins"/>
    <property type="match status" value="1"/>
</dbReference>
<dbReference type="PANTHER" id="PTHR42705">
    <property type="entry name" value="BIFUNCTIONAL NON-HOMOLOGOUS END JOINING PROTEIN LIGD"/>
    <property type="match status" value="1"/>
</dbReference>
<evidence type="ECO:0000256" key="14">
    <source>
        <dbReference type="ARBA" id="ARBA00023125"/>
    </source>
</evidence>
<protein>
    <recommendedName>
        <fullName evidence="2">DNA ligase (ATP)</fullName>
        <ecNumber evidence="2">6.5.1.1</ecNumber>
    </recommendedName>
    <alternativeName>
        <fullName evidence="19">NHEJ DNA polymerase</fullName>
    </alternativeName>
</protein>
<keyword evidence="15" id="KW-0233">DNA recombination</keyword>
<dbReference type="GO" id="GO:0006310">
    <property type="term" value="P:DNA recombination"/>
    <property type="evidence" value="ECO:0007669"/>
    <property type="project" value="UniProtKB-KW"/>
</dbReference>
<dbReference type="InterPro" id="IPR014143">
    <property type="entry name" value="NHEJ_ligase_prk"/>
</dbReference>
<proteinExistence type="predicted"/>
<dbReference type="GO" id="GO:0004527">
    <property type="term" value="F:exonuclease activity"/>
    <property type="evidence" value="ECO:0007669"/>
    <property type="project" value="UniProtKB-KW"/>
</dbReference>
<evidence type="ECO:0000259" key="22">
    <source>
        <dbReference type="PROSITE" id="PS50160"/>
    </source>
</evidence>
<evidence type="ECO:0000313" key="24">
    <source>
        <dbReference type="Proteomes" id="UP000243680"/>
    </source>
</evidence>
<evidence type="ECO:0000256" key="18">
    <source>
        <dbReference type="ARBA" id="ARBA00023268"/>
    </source>
</evidence>
<dbReference type="NCBIfam" id="TIGR02779">
    <property type="entry name" value="NHEJ_ligase_lig"/>
    <property type="match status" value="1"/>
</dbReference>
<dbReference type="AlphaFoldDB" id="A0A1B4LI62"/>
<dbReference type="Pfam" id="PF21686">
    <property type="entry name" value="LigD_Prim-Pol"/>
    <property type="match status" value="1"/>
</dbReference>
<feature type="compositionally biased region" description="Basic and acidic residues" evidence="21">
    <location>
        <begin position="236"/>
        <end position="268"/>
    </location>
</feature>
<dbReference type="InterPro" id="IPR014146">
    <property type="entry name" value="LigD_ligase_dom"/>
</dbReference>
<evidence type="ECO:0000256" key="19">
    <source>
        <dbReference type="ARBA" id="ARBA00029943"/>
    </source>
</evidence>
<accession>A0A1B4LI62</accession>
<feature type="compositionally biased region" description="Low complexity" evidence="21">
    <location>
        <begin position="269"/>
        <end position="289"/>
    </location>
</feature>
<dbReference type="PANTHER" id="PTHR42705:SF2">
    <property type="entry name" value="BIFUNCTIONAL NON-HOMOLOGOUS END JOINING PROTEIN LIGD"/>
    <property type="match status" value="1"/>
</dbReference>
<evidence type="ECO:0000256" key="15">
    <source>
        <dbReference type="ARBA" id="ARBA00023172"/>
    </source>
</evidence>
<keyword evidence="18" id="KW-0511">Multifunctional enzyme</keyword>
<dbReference type="GO" id="GO:0046872">
    <property type="term" value="F:metal ion binding"/>
    <property type="evidence" value="ECO:0007669"/>
    <property type="project" value="UniProtKB-KW"/>
</dbReference>
<keyword evidence="12" id="KW-0067">ATP-binding</keyword>
<sequence>MAGKLDPYRRKRHFDATPEPAGAGARRRAKPQPQPDGRAAPRRPLRFVIQEHHARRLHYDFRLELDGTLKSWAVPKGPSFDPSVKRLAVHVEDHPVEYASFEGQIPAGHYGAGSVVVWDEGTWTPDGGVAGARSGYRAGKLTFRLDGEKLHGGWALVRSGRQEGRQEQWLLIKERDEAARSADEFDVVGERPGSVHDGEGGASSATGGAGADSHDATARAGGGGKRATQTGKRAARSGERAARAAERADDRDRATARAHVRDGDRAAARDGAAASDPGAARVRARTGAGDADRTPRRTRTPDRASAGDRDPSTVEGAVRAPLPERIAPQLATLVDAPPADADWRYELKFDGYRILARIAGKGARRHVKLMTREGRDWTAKLRAQRDALAALPVDDAWLDGEAVVLGANGLPDFQALQNAFGAGQSDDVTLFVFDLPYLDGYDLRDAPLAARRALLEPLVADSDPTRLRFSPDLGDDVASLIASACDTGLEGLIGKRAESRYRGGRSAAWIKLKCRRRQEFVIGGYTEPSGSRHGFGALLLGVHDAPPAGKRSRAAAPLRYVGRVGTGFDARALDRLAALLRRHERDTTPFEPAPRERTRTRAHWVEPTLVAECEFAEWTGDGIVRQAAFIALRDDKPATQIVREMPKHMETEGAMERQQSTPDAGHERKRASRAADDTGKRKPNARASASARNAREDGDAELSGRVRITHPERVLDPTSGTRKIDLARYWQWVAPWLLPDLKGRPVSLVRAPGDITGELFFQKHAERREIPFVTQHPGLDPGHGALLSLDSVDALLGAAQMGTIELHTWNAHASNIERPDRIVFDLDPDPALPWSAMIEAAQLVRGLLDELGLRSFCKTSGGKGLHVVVPITRHMGWDDVKAFSRALAQHVAGALPERFTATMGPRHRRGKIFIDYLRNGRGASTIAAYSVRARPGLGVSVPLHWDEVPDTTGGAQWTIDTLHERLERLKRDPWEGYDDTRQRITAQMRARLDGA</sequence>
<evidence type="ECO:0000256" key="8">
    <source>
        <dbReference type="ARBA" id="ARBA00022741"/>
    </source>
</evidence>
<keyword evidence="4" id="KW-0808">Transferase</keyword>
<dbReference type="Gene3D" id="3.90.920.10">
    <property type="entry name" value="DNA primase, PRIM domain"/>
    <property type="match status" value="1"/>
</dbReference>
<feature type="domain" description="ATP-dependent DNA ligase family profile" evidence="22">
    <location>
        <begin position="421"/>
        <end position="513"/>
    </location>
</feature>
<keyword evidence="7" id="KW-0479">Metal-binding</keyword>
<dbReference type="GO" id="GO:0003910">
    <property type="term" value="F:DNA ligase (ATP) activity"/>
    <property type="evidence" value="ECO:0007669"/>
    <property type="project" value="UniProtKB-EC"/>
</dbReference>
<dbReference type="InterPro" id="IPR014145">
    <property type="entry name" value="LigD_pol_dom"/>
</dbReference>
<dbReference type="Pfam" id="PF04679">
    <property type="entry name" value="DNA_ligase_A_C"/>
    <property type="match status" value="1"/>
</dbReference>
<keyword evidence="5" id="KW-0548">Nucleotidyltransferase</keyword>
<dbReference type="GO" id="GO:0003887">
    <property type="term" value="F:DNA-directed DNA polymerase activity"/>
    <property type="evidence" value="ECO:0007669"/>
    <property type="project" value="UniProtKB-KW"/>
</dbReference>
<dbReference type="EMBL" id="CP013421">
    <property type="protein sequence ID" value="AOJ76880.1"/>
    <property type="molecule type" value="Genomic_DNA"/>
</dbReference>
<dbReference type="NCBIfam" id="TIGR02778">
    <property type="entry name" value="ligD_pol"/>
    <property type="match status" value="1"/>
</dbReference>
<evidence type="ECO:0000256" key="13">
    <source>
        <dbReference type="ARBA" id="ARBA00022932"/>
    </source>
</evidence>
<dbReference type="Gene3D" id="3.30.1490.70">
    <property type="match status" value="1"/>
</dbReference>
<dbReference type="CDD" id="cd07971">
    <property type="entry name" value="OBF_DNA_ligase_LigD"/>
    <property type="match status" value="1"/>
</dbReference>
<dbReference type="Gene3D" id="2.40.50.140">
    <property type="entry name" value="Nucleic acid-binding proteins"/>
    <property type="match status" value="1"/>
</dbReference>
<evidence type="ECO:0000313" key="23">
    <source>
        <dbReference type="EMBL" id="AOJ76880.1"/>
    </source>
</evidence>
<evidence type="ECO:0000256" key="10">
    <source>
        <dbReference type="ARBA" id="ARBA00022801"/>
    </source>
</evidence>
<dbReference type="EC" id="6.5.1.1" evidence="2"/>
<keyword evidence="16" id="KW-0234">DNA repair</keyword>
<evidence type="ECO:0000256" key="4">
    <source>
        <dbReference type="ARBA" id="ARBA00022679"/>
    </source>
</evidence>
<evidence type="ECO:0000256" key="6">
    <source>
        <dbReference type="ARBA" id="ARBA00022722"/>
    </source>
</evidence>
<comment type="catalytic activity">
    <reaction evidence="20">
        <text>ATP + (deoxyribonucleotide)n-3'-hydroxyl + 5'-phospho-(deoxyribonucleotide)m = (deoxyribonucleotide)n+m + AMP + diphosphate.</text>
        <dbReference type="EC" id="6.5.1.1"/>
    </reaction>
</comment>
<dbReference type="InterPro" id="IPR012340">
    <property type="entry name" value="NA-bd_OB-fold"/>
</dbReference>
<evidence type="ECO:0000256" key="7">
    <source>
        <dbReference type="ARBA" id="ARBA00022723"/>
    </source>
</evidence>
<evidence type="ECO:0000256" key="16">
    <source>
        <dbReference type="ARBA" id="ARBA00023204"/>
    </source>
</evidence>
<evidence type="ECO:0000256" key="11">
    <source>
        <dbReference type="ARBA" id="ARBA00022839"/>
    </source>
</evidence>